<dbReference type="EMBL" id="CAXHTA020000001">
    <property type="protein sequence ID" value="CAL5218447.1"/>
    <property type="molecule type" value="Genomic_DNA"/>
</dbReference>
<comment type="caution">
    <text evidence="2">The sequence shown here is derived from an EMBL/GenBank/DDBJ whole genome shotgun (WGS) entry which is preliminary data.</text>
</comment>
<reference evidence="2 3" key="1">
    <citation type="submission" date="2024-06" db="EMBL/GenBank/DDBJ databases">
        <authorList>
            <person name="Kraege A."/>
            <person name="Thomma B."/>
        </authorList>
    </citation>
    <scope>NUCLEOTIDE SEQUENCE [LARGE SCALE GENOMIC DNA]</scope>
</reference>
<feature type="region of interest" description="Disordered" evidence="1">
    <location>
        <begin position="672"/>
        <end position="694"/>
    </location>
</feature>
<organism evidence="2 3">
    <name type="scientific">Coccomyxa viridis</name>
    <dbReference type="NCBI Taxonomy" id="1274662"/>
    <lineage>
        <taxon>Eukaryota</taxon>
        <taxon>Viridiplantae</taxon>
        <taxon>Chlorophyta</taxon>
        <taxon>core chlorophytes</taxon>
        <taxon>Trebouxiophyceae</taxon>
        <taxon>Trebouxiophyceae incertae sedis</taxon>
        <taxon>Coccomyxaceae</taxon>
        <taxon>Coccomyxa</taxon>
    </lineage>
</organism>
<gene>
    <name evidence="2" type="primary">g128</name>
    <name evidence="2" type="ORF">VP750_LOCUS106</name>
</gene>
<accession>A0ABP1FLL5</accession>
<proteinExistence type="predicted"/>
<feature type="compositionally biased region" description="Polar residues" evidence="1">
    <location>
        <begin position="672"/>
        <end position="692"/>
    </location>
</feature>
<name>A0ABP1FLL5_9CHLO</name>
<feature type="region of interest" description="Disordered" evidence="1">
    <location>
        <begin position="208"/>
        <end position="247"/>
    </location>
</feature>
<feature type="region of interest" description="Disordered" evidence="1">
    <location>
        <begin position="637"/>
        <end position="656"/>
    </location>
</feature>
<feature type="region of interest" description="Disordered" evidence="1">
    <location>
        <begin position="712"/>
        <end position="764"/>
    </location>
</feature>
<evidence type="ECO:0000256" key="1">
    <source>
        <dbReference type="SAM" id="MobiDB-lite"/>
    </source>
</evidence>
<feature type="region of interest" description="Disordered" evidence="1">
    <location>
        <begin position="480"/>
        <end position="561"/>
    </location>
</feature>
<evidence type="ECO:0000313" key="3">
    <source>
        <dbReference type="Proteomes" id="UP001497392"/>
    </source>
</evidence>
<evidence type="ECO:0000313" key="2">
    <source>
        <dbReference type="EMBL" id="CAL5218447.1"/>
    </source>
</evidence>
<sequence length="764" mass="81734">MTKAKSHLLKHEVPEAVDLVDHFGTDDKKEIAKTVQNMGQRQLQEKFTKVYNKPTGSNNNNWLRRKLLEAAGCQEAKVIGMGNSSPRKKPVGIGELDMDSGASYKTEGGQRRTKRARKPKHDADYFGDDAFEMGKLREGAPMSEGDAYLRRQTEVYHAQQAQGRVPYGSEFAVNFQPGNDLMHHHTFQAAQSIHMASLHTVQQCPVQLWPAPGGKDESNSSSDEQTTAFGVSGSHHSRQSRDRHPVSPLTRAERAIEGSEALFANQPFTQQQLVHLQMQGSLPALGMRSWEDGLQGYNLNASAPPRYNTVPGSPNGYYPHQMHHSLGAQDERVGGNTPIMDMDDPLMEGNMMGQSSAFESLFHALPSPSEGNLMPSATNSPLLTPDFFNFMDAKETGRLSQGLPLMDLPPSSRLASLEHALDVSPSHILSETRMHMPAAPPPTPVSHGLRSPRYHGALEGMAAPSQRFTGAHIPTSFSAQHYGEPPMPAHFRPPVATTPASPRAAEPAALSPRFLMSRTPTPASPRAVEPPRFASPTPASPRAGEAPRVAPAAPATSVSPRAVAAPVSLTRHQRSSSVEPPENRMQLPSLAGMAVRTNSVPEPLPLDLPSNYNPSTLSHIHTVPSLGAWKTAEYSHLDTPASSPQAPVLPRGSPRDTSMQAALQHLLGNQLRSASVQAPSTPASAGQVASPTAQLPAQPDLAAAAPAAAAVPQKLEGASQPVAGAPSAEVAAQLHGESATLPTIAEEEPTRAIDPTEGAPIESQ</sequence>
<keyword evidence="3" id="KW-1185">Reference proteome</keyword>
<feature type="region of interest" description="Disordered" evidence="1">
    <location>
        <begin position="80"/>
        <end position="123"/>
    </location>
</feature>
<feature type="compositionally biased region" description="Polar residues" evidence="1">
    <location>
        <begin position="219"/>
        <end position="229"/>
    </location>
</feature>
<dbReference type="Proteomes" id="UP001497392">
    <property type="component" value="Unassembled WGS sequence"/>
</dbReference>
<feature type="compositionally biased region" description="Basic residues" evidence="1">
    <location>
        <begin position="111"/>
        <end position="120"/>
    </location>
</feature>
<feature type="compositionally biased region" description="Low complexity" evidence="1">
    <location>
        <begin position="541"/>
        <end position="561"/>
    </location>
</feature>
<protein>
    <submittedName>
        <fullName evidence="2">G128 protein</fullName>
    </submittedName>
</protein>